<feature type="repeat" description="TPR" evidence="3">
    <location>
        <begin position="268"/>
        <end position="301"/>
    </location>
</feature>
<dbReference type="Pfam" id="PF14559">
    <property type="entry name" value="TPR_19"/>
    <property type="match status" value="1"/>
</dbReference>
<dbReference type="PANTHER" id="PTHR44858">
    <property type="entry name" value="TETRATRICOPEPTIDE REPEAT PROTEIN 6"/>
    <property type="match status" value="1"/>
</dbReference>
<keyword evidence="4" id="KW-0732">Signal</keyword>
<proteinExistence type="predicted"/>
<protein>
    <submittedName>
        <fullName evidence="5">Tetratricopeptide repeat protein</fullName>
    </submittedName>
</protein>
<keyword evidence="6" id="KW-1185">Reference proteome</keyword>
<feature type="signal peptide" evidence="4">
    <location>
        <begin position="1"/>
        <end position="19"/>
    </location>
</feature>
<name>A0ABV8AX22_9BACT</name>
<dbReference type="Proteomes" id="UP001595805">
    <property type="component" value="Unassembled WGS sequence"/>
</dbReference>
<sequence length="401" mass="45179">MKKLILSLALIAATGLAFGQKKVVRSAEKGFKQGDVEAALNDINAALQDPETKDDPETMLLKAKIQTKMFGMDSTNTMSNLEVGRSAVETYNKAFEMGGGDKTSGVGEMVYEADILGVPDNLRPYSIFTLKNTAFDKAIERYNSDDYEMAYEFFDLAGEVDLSDTTVHYNAGFLANDLGKTEDAIRHFNYLLDVEEYNKINAYYSLVQIQSSQQNPEAAYEIVQRGRADYPDDKALAEYEIQLLLQLDKMDEAMASIKEALKNDPENTGILLRSGYLKEQSGDLDGALADYKKSVEIDPSYYEGNYYTGALLLDRSQKIMNELNNLSDEEWEKRSESMGKEANGFYAEAIPYFERALEQKPEDTNTMIVLFQIHTRLKNEAEAEKYNAKLVELLGPNWMEN</sequence>
<keyword evidence="1" id="KW-0677">Repeat</keyword>
<dbReference type="InterPro" id="IPR019734">
    <property type="entry name" value="TPR_rpt"/>
</dbReference>
<keyword evidence="2 3" id="KW-0802">TPR repeat</keyword>
<gene>
    <name evidence="5" type="ORF">ACFOSV_14875</name>
</gene>
<organism evidence="5 6">
    <name type="scientific">Algoriphagus namhaensis</name>
    <dbReference type="NCBI Taxonomy" id="915353"/>
    <lineage>
        <taxon>Bacteria</taxon>
        <taxon>Pseudomonadati</taxon>
        <taxon>Bacteroidota</taxon>
        <taxon>Cytophagia</taxon>
        <taxon>Cytophagales</taxon>
        <taxon>Cyclobacteriaceae</taxon>
        <taxon>Algoriphagus</taxon>
    </lineage>
</organism>
<dbReference type="RefSeq" id="WP_377906819.1">
    <property type="nucleotide sequence ID" value="NZ_JBHRZS010000007.1"/>
</dbReference>
<dbReference type="Pfam" id="PF13432">
    <property type="entry name" value="TPR_16"/>
    <property type="match status" value="1"/>
</dbReference>
<evidence type="ECO:0000313" key="6">
    <source>
        <dbReference type="Proteomes" id="UP001595805"/>
    </source>
</evidence>
<evidence type="ECO:0000256" key="3">
    <source>
        <dbReference type="PROSITE-ProRule" id="PRU00339"/>
    </source>
</evidence>
<evidence type="ECO:0000313" key="5">
    <source>
        <dbReference type="EMBL" id="MFC3881475.1"/>
    </source>
</evidence>
<dbReference type="InterPro" id="IPR011990">
    <property type="entry name" value="TPR-like_helical_dom_sf"/>
</dbReference>
<dbReference type="PANTHER" id="PTHR44858:SF1">
    <property type="entry name" value="UDP-N-ACETYLGLUCOSAMINE--PEPTIDE N-ACETYLGLUCOSAMINYLTRANSFERASE SPINDLY-RELATED"/>
    <property type="match status" value="1"/>
</dbReference>
<evidence type="ECO:0000256" key="4">
    <source>
        <dbReference type="SAM" id="SignalP"/>
    </source>
</evidence>
<dbReference type="InterPro" id="IPR050498">
    <property type="entry name" value="Ycf3"/>
</dbReference>
<dbReference type="EMBL" id="JBHRZS010000007">
    <property type="protein sequence ID" value="MFC3881475.1"/>
    <property type="molecule type" value="Genomic_DNA"/>
</dbReference>
<feature type="chain" id="PRO_5045966526" evidence="4">
    <location>
        <begin position="20"/>
        <end position="401"/>
    </location>
</feature>
<evidence type="ECO:0000256" key="2">
    <source>
        <dbReference type="ARBA" id="ARBA00022803"/>
    </source>
</evidence>
<dbReference type="SMART" id="SM00028">
    <property type="entry name" value="TPR"/>
    <property type="match status" value="4"/>
</dbReference>
<reference evidence="6" key="1">
    <citation type="journal article" date="2019" name="Int. J. Syst. Evol. Microbiol.">
        <title>The Global Catalogue of Microorganisms (GCM) 10K type strain sequencing project: providing services to taxonomists for standard genome sequencing and annotation.</title>
        <authorList>
            <consortium name="The Broad Institute Genomics Platform"/>
            <consortium name="The Broad Institute Genome Sequencing Center for Infectious Disease"/>
            <person name="Wu L."/>
            <person name="Ma J."/>
        </authorList>
    </citation>
    <scope>NUCLEOTIDE SEQUENCE [LARGE SCALE GENOMIC DNA]</scope>
    <source>
        <strain evidence="6">CCUG 60523</strain>
    </source>
</reference>
<dbReference type="Gene3D" id="1.25.40.10">
    <property type="entry name" value="Tetratricopeptide repeat domain"/>
    <property type="match status" value="2"/>
</dbReference>
<comment type="caution">
    <text evidence="5">The sequence shown here is derived from an EMBL/GenBank/DDBJ whole genome shotgun (WGS) entry which is preliminary data.</text>
</comment>
<evidence type="ECO:0000256" key="1">
    <source>
        <dbReference type="ARBA" id="ARBA00022737"/>
    </source>
</evidence>
<dbReference type="SUPFAM" id="SSF48452">
    <property type="entry name" value="TPR-like"/>
    <property type="match status" value="2"/>
</dbReference>
<dbReference type="PROSITE" id="PS50005">
    <property type="entry name" value="TPR"/>
    <property type="match status" value="1"/>
</dbReference>
<accession>A0ABV8AX22</accession>